<comment type="caution">
    <text evidence="3">The sequence shown here is derived from an EMBL/GenBank/DDBJ whole genome shotgun (WGS) entry which is preliminary data.</text>
</comment>
<dbReference type="Gene3D" id="3.40.30.10">
    <property type="entry name" value="Glutaredoxin"/>
    <property type="match status" value="1"/>
</dbReference>
<dbReference type="Proteomes" id="UP001597344">
    <property type="component" value="Unassembled WGS sequence"/>
</dbReference>
<gene>
    <name evidence="3" type="ORF">ACFSJT_10740</name>
</gene>
<dbReference type="InterPro" id="IPR036249">
    <property type="entry name" value="Thioredoxin-like_sf"/>
</dbReference>
<dbReference type="Pfam" id="PF14595">
    <property type="entry name" value="Thioredoxin_9"/>
    <property type="match status" value="1"/>
</dbReference>
<name>A0ABW5AY97_9FLAO</name>
<dbReference type="EMBL" id="JBHUHY010000009">
    <property type="protein sequence ID" value="MFD2187265.1"/>
    <property type="molecule type" value="Genomic_DNA"/>
</dbReference>
<feature type="region of interest" description="Disordered" evidence="1">
    <location>
        <begin position="26"/>
        <end position="57"/>
    </location>
</feature>
<evidence type="ECO:0000313" key="3">
    <source>
        <dbReference type="EMBL" id="MFD2187265.1"/>
    </source>
</evidence>
<keyword evidence="4" id="KW-1185">Reference proteome</keyword>
<reference evidence="4" key="1">
    <citation type="journal article" date="2019" name="Int. J. Syst. Evol. Microbiol.">
        <title>The Global Catalogue of Microorganisms (GCM) 10K type strain sequencing project: providing services to taxonomists for standard genome sequencing and annotation.</title>
        <authorList>
            <consortium name="The Broad Institute Genomics Platform"/>
            <consortium name="The Broad Institute Genome Sequencing Center for Infectious Disease"/>
            <person name="Wu L."/>
            <person name="Ma J."/>
        </authorList>
    </citation>
    <scope>NUCLEOTIDE SEQUENCE [LARGE SCALE GENOMIC DNA]</scope>
    <source>
        <strain evidence="4">DT92</strain>
    </source>
</reference>
<evidence type="ECO:0000256" key="2">
    <source>
        <dbReference type="SAM" id="SignalP"/>
    </source>
</evidence>
<protein>
    <submittedName>
        <fullName evidence="3">Thioredoxin family protein</fullName>
    </submittedName>
</protein>
<feature type="chain" id="PRO_5047069828" evidence="2">
    <location>
        <begin position="22"/>
        <end position="195"/>
    </location>
</feature>
<accession>A0ABW5AY97</accession>
<dbReference type="RefSeq" id="WP_378320260.1">
    <property type="nucleotide sequence ID" value="NZ_JBHUHY010000009.1"/>
</dbReference>
<dbReference type="CDD" id="cd02947">
    <property type="entry name" value="TRX_family"/>
    <property type="match status" value="1"/>
</dbReference>
<proteinExistence type="predicted"/>
<dbReference type="SUPFAM" id="SSF52833">
    <property type="entry name" value="Thioredoxin-like"/>
    <property type="match status" value="1"/>
</dbReference>
<organism evidence="3 4">
    <name type="scientific">Aquimarina celericrescens</name>
    <dbReference type="NCBI Taxonomy" id="1964542"/>
    <lineage>
        <taxon>Bacteria</taxon>
        <taxon>Pseudomonadati</taxon>
        <taxon>Bacteroidota</taxon>
        <taxon>Flavobacteriia</taxon>
        <taxon>Flavobacteriales</taxon>
        <taxon>Flavobacteriaceae</taxon>
        <taxon>Aquimarina</taxon>
    </lineage>
</organism>
<feature type="signal peptide" evidence="2">
    <location>
        <begin position="1"/>
        <end position="21"/>
    </location>
</feature>
<sequence length="195" mass="22227">MKKIYIIFIALSLNACISASISVNNSPAVEKSPNEVSEQDKNTPSSQSKPEILVGKQDRKALEQEPYDTWFNKHYENYTVDTETVTKISPYLKDVSIKAFMGTWCGDSKRETPTFYKILDAAEFDYENLELITVTRAKNTPDGLEKGLDIVRVPTFIFYKDGKEIGRYVEFAQETLEKDILAIVSGQPYKHSYED</sequence>
<evidence type="ECO:0000313" key="4">
    <source>
        <dbReference type="Proteomes" id="UP001597344"/>
    </source>
</evidence>
<evidence type="ECO:0000256" key="1">
    <source>
        <dbReference type="SAM" id="MobiDB-lite"/>
    </source>
</evidence>
<keyword evidence="2" id="KW-0732">Signal</keyword>